<evidence type="ECO:0000313" key="7">
    <source>
        <dbReference type="Proteomes" id="UP000500882"/>
    </source>
</evidence>
<dbReference type="Proteomes" id="UP001156218">
    <property type="component" value="Chromosome"/>
</dbReference>
<reference evidence="5 8" key="2">
    <citation type="submission" date="2021-06" db="EMBL/GenBank/DDBJ databases">
        <title>Interrogation of the integrated mobile genetic elements in gut-associated Bacteroides with a consensus prediction approach.</title>
        <authorList>
            <person name="Campbell D.E."/>
            <person name="Leigh J.R."/>
            <person name="Kim T."/>
            <person name="England W."/>
            <person name="Whitaker R.J."/>
            <person name="Degnan P.H."/>
        </authorList>
    </citation>
    <scope>NUCLEOTIDE SEQUENCE</scope>
    <source>
        <strain evidence="6">VPI-3443</strain>
        <strain evidence="5 8">WAL8669</strain>
    </source>
</reference>
<feature type="domain" description="Carbohydrate binding module family 35" evidence="3">
    <location>
        <begin position="458"/>
        <end position="574"/>
    </location>
</feature>
<dbReference type="InterPro" id="IPR032178">
    <property type="entry name" value="DUF5010"/>
</dbReference>
<dbReference type="InterPro" id="IPR008979">
    <property type="entry name" value="Galactose-bd-like_sf"/>
</dbReference>
<dbReference type="EMBL" id="CP083685">
    <property type="protein sequence ID" value="UYU92280.1"/>
    <property type="molecule type" value="Genomic_DNA"/>
</dbReference>
<dbReference type="RefSeq" id="WP_016266946.1">
    <property type="nucleotide sequence ID" value="NZ_AP022660.1"/>
</dbReference>
<accession>A0A173V6J0</accession>
<dbReference type="InterPro" id="IPR041342">
    <property type="entry name" value="CBM35"/>
</dbReference>
<protein>
    <submittedName>
        <fullName evidence="4">DUF5010 domain-containing protein</fullName>
    </submittedName>
</protein>
<dbReference type="EMBL" id="CP083680">
    <property type="protein sequence ID" value="UYU68309.1"/>
    <property type="molecule type" value="Genomic_DNA"/>
</dbReference>
<gene>
    <name evidence="4" type="ORF">BatF92_31290</name>
    <name evidence="5" type="ORF">KQP68_08550</name>
    <name evidence="6" type="ORF">KQP74_06540</name>
</gene>
<evidence type="ECO:0000313" key="5">
    <source>
        <dbReference type="EMBL" id="UYU68309.1"/>
    </source>
</evidence>
<feature type="domain" description="DUF5010" evidence="2">
    <location>
        <begin position="58"/>
        <end position="444"/>
    </location>
</feature>
<proteinExistence type="predicted"/>
<feature type="signal peptide" evidence="1">
    <location>
        <begin position="1"/>
        <end position="20"/>
    </location>
</feature>
<dbReference type="Proteomes" id="UP000500882">
    <property type="component" value="Chromosome"/>
</dbReference>
<dbReference type="Gene3D" id="2.60.120.260">
    <property type="entry name" value="Galactose-binding domain-like"/>
    <property type="match status" value="1"/>
</dbReference>
<feature type="chain" id="PRO_5014250444" evidence="1">
    <location>
        <begin position="21"/>
        <end position="578"/>
    </location>
</feature>
<sequence>MKNYLKITMGLVLASMIVSCSDEDNTIVPDTNPDPVIPTEGTFILPAPAVESNIPEHNFLMGALFSFQKNLRNGEDAASGGTSSTTFYNKPLFEVKSFGATETEWWDNLVEEMVYSGLDYVAPNCRGRLPKADTDPAYDRDHGDPTRIKDFIAALQRRNEENLKIAIFDDCPASWAAARNFDLYQTYATFINAETQQNKGLTDEEVMYPLDNLDDIYKYIWDYNIKLAFDNFYGENKANNKYLLRIDGKPVLFLWSINGFLNVDYAALGNKKIDCKGKLKTILNKIHADFKSAYGEDLFICADRAFQDRDKEVDESVVESLNDWFIAAEQAPTRSSWTVRTFNGKTVGVAVPAFYTNDKSGTRMFFDADHGKRLTDALDDMVAKSADLVFLEGFTDMAENAAYWRSTDNIYYDFPNQRLNILRKYSSSRAWAESFRVEMEACDYFFDVSAKNSGNQYRTGSLDVAKIAGVAPDKNTEWYVTSTEAGEWMEWKELPYAAGDITVKVCYAAKEDAKIRFDFGEGTKRRQGPVVELPATGGEWVTVDAFTMKSDVNGWRRTVLNIVAGKPDLNYFTITVEK</sequence>
<evidence type="ECO:0000259" key="3">
    <source>
        <dbReference type="Pfam" id="PF18099"/>
    </source>
</evidence>
<dbReference type="SUPFAM" id="SSF49785">
    <property type="entry name" value="Galactose-binding domain-like"/>
    <property type="match status" value="1"/>
</dbReference>
<dbReference type="PROSITE" id="PS51257">
    <property type="entry name" value="PROKAR_LIPOPROTEIN"/>
    <property type="match status" value="1"/>
</dbReference>
<dbReference type="Gene3D" id="3.20.20.80">
    <property type="entry name" value="Glycosidases"/>
    <property type="match status" value="1"/>
</dbReference>
<dbReference type="AlphaFoldDB" id="A0A173V6J0"/>
<dbReference type="Pfam" id="PF18099">
    <property type="entry name" value="CBM_35_2"/>
    <property type="match status" value="1"/>
</dbReference>
<evidence type="ECO:0000313" key="6">
    <source>
        <dbReference type="EMBL" id="UYU92280.1"/>
    </source>
</evidence>
<keyword evidence="1" id="KW-0732">Signal</keyword>
<reference evidence="4 7" key="1">
    <citation type="submission" date="2020-02" db="EMBL/GenBank/DDBJ databases">
        <title>Whole-genome sequencing and comparative analysis of the genomes of Bacteroides thetaiotaomicron and Escherichia coli isolated from a healthy resident in Vietnam.</title>
        <authorList>
            <person name="Mohsin M."/>
            <person name="Tanaka K."/>
            <person name="Kawahara R."/>
            <person name="Kondo S."/>
            <person name="Noguchi H."/>
            <person name="Motooka D."/>
            <person name="Nakamura S."/>
            <person name="Khong D.T."/>
            <person name="Nguyen T.N."/>
            <person name="Tran H.T."/>
            <person name="Yamamoto Y."/>
        </authorList>
    </citation>
    <scope>NUCLEOTIDE SEQUENCE [LARGE SCALE GENOMIC DNA]</scope>
    <source>
        <strain evidence="4 7">F9-2</strain>
    </source>
</reference>
<evidence type="ECO:0000259" key="2">
    <source>
        <dbReference type="Pfam" id="PF16402"/>
    </source>
</evidence>
<dbReference type="Proteomes" id="UP001162960">
    <property type="component" value="Chromosome"/>
</dbReference>
<dbReference type="EMBL" id="AP022660">
    <property type="protein sequence ID" value="BCA51187.1"/>
    <property type="molecule type" value="Genomic_DNA"/>
</dbReference>
<dbReference type="Pfam" id="PF16402">
    <property type="entry name" value="DUF5010"/>
    <property type="match status" value="1"/>
</dbReference>
<evidence type="ECO:0000256" key="1">
    <source>
        <dbReference type="SAM" id="SignalP"/>
    </source>
</evidence>
<organism evidence="4 7">
    <name type="scientific">Bacteroides thetaiotaomicron</name>
    <dbReference type="NCBI Taxonomy" id="818"/>
    <lineage>
        <taxon>Bacteria</taxon>
        <taxon>Pseudomonadati</taxon>
        <taxon>Bacteroidota</taxon>
        <taxon>Bacteroidia</taxon>
        <taxon>Bacteroidales</taxon>
        <taxon>Bacteroidaceae</taxon>
        <taxon>Bacteroides</taxon>
    </lineage>
</organism>
<evidence type="ECO:0000313" key="8">
    <source>
        <dbReference type="Proteomes" id="UP001156218"/>
    </source>
</evidence>
<name>A0A173V6J0_BACT4</name>
<evidence type="ECO:0000313" key="4">
    <source>
        <dbReference type="EMBL" id="BCA51187.1"/>
    </source>
</evidence>